<geneLocation type="plasmid" evidence="1">
    <name>unnamed</name>
</geneLocation>
<name>A0A235H579_AZOBR</name>
<dbReference type="EMBL" id="NOWT01000041">
    <property type="protein sequence ID" value="OYD80941.1"/>
    <property type="molecule type" value="Genomic_DNA"/>
</dbReference>
<protein>
    <submittedName>
        <fullName evidence="1">Uncharacterized protein</fullName>
    </submittedName>
</protein>
<keyword evidence="1" id="KW-0614">Plasmid</keyword>
<evidence type="ECO:0000313" key="1">
    <source>
        <dbReference type="EMBL" id="OYD80941.1"/>
    </source>
</evidence>
<dbReference type="RefSeq" id="WP_094306757.1">
    <property type="nucleotide sequence ID" value="NZ_NOWT01000041.1"/>
</dbReference>
<sequence>MARLQSFRAQVDLAKSRLLGEPRRQMLVQAAHEAHAEAAAINARALGHPVDSVTIVDGRRGAPVESVKAGGVVVHLFAVHQAAVEFTADTLARHSPIDTGTYADSHRLLINGEQVEWGGIFGVDDVVTFVNLLPYSRRLEQGWSDQAPDGIYEVTSEIVRARFGNIVNVRFGYRHFVGHETGKHRSTEAGKQRASSYPFIELSPKGTRSRR</sequence>
<comment type="caution">
    <text evidence="1">The sequence shown here is derived from an EMBL/GenBank/DDBJ whole genome shotgun (WGS) entry which is preliminary data.</text>
</comment>
<accession>A0A235H579</accession>
<dbReference type="Proteomes" id="UP000215367">
    <property type="component" value="Unassembled WGS sequence"/>
</dbReference>
<dbReference type="AlphaFoldDB" id="A0A235H579"/>
<gene>
    <name evidence="1" type="ORF">CHT98_28505</name>
</gene>
<organism evidence="1 2">
    <name type="scientific">Azospirillum brasilense</name>
    <dbReference type="NCBI Taxonomy" id="192"/>
    <lineage>
        <taxon>Bacteria</taxon>
        <taxon>Pseudomonadati</taxon>
        <taxon>Pseudomonadota</taxon>
        <taxon>Alphaproteobacteria</taxon>
        <taxon>Rhodospirillales</taxon>
        <taxon>Azospirillaceae</taxon>
        <taxon>Azospirillum</taxon>
    </lineage>
</organism>
<proteinExistence type="predicted"/>
<reference evidence="1 2" key="1">
    <citation type="submission" date="2017-07" db="EMBL/GenBank/DDBJ databases">
        <title>Whole genome sequence of Azospirillum brasilense 2A1, a potential biofertilizer strain.</title>
        <authorList>
            <person name="Fontana C.A."/>
            <person name="Toffoli L.M."/>
            <person name="Salazar S.M."/>
            <person name="Puglisi E."/>
            <person name="Pedraza R."/>
            <person name="Bassi D."/>
            <person name="Cocconcelli P.S."/>
        </authorList>
    </citation>
    <scope>NUCLEOTIDE SEQUENCE [LARGE SCALE GENOMIC DNA]</scope>
    <source>
        <strain evidence="1 2">2A1</strain>
        <plasmid evidence="1">unnamed</plasmid>
    </source>
</reference>
<evidence type="ECO:0000313" key="2">
    <source>
        <dbReference type="Proteomes" id="UP000215367"/>
    </source>
</evidence>